<dbReference type="Pfam" id="PF20700">
    <property type="entry name" value="Mutator"/>
    <property type="match status" value="1"/>
</dbReference>
<name>A0A1B6FZ23_9HEMI</name>
<sequence>KKILETRPYKSITVEKIECKNHLLRNFCTRIRQIAATSTRSKNTVYLRKKIGENILRCRVAVSKATEYRLSQDVTDSERIRQLRLDILNIPSHVFGEHKNCISRGYFCELRPETSTSQTNLVPALIDSNLYQQVSDVVRDLSRHCRSLIT</sequence>
<dbReference type="InterPro" id="IPR049012">
    <property type="entry name" value="Mutator_transp_dom"/>
</dbReference>
<dbReference type="EMBL" id="GECZ01014456">
    <property type="protein sequence ID" value="JAS55313.1"/>
    <property type="molecule type" value="Transcribed_RNA"/>
</dbReference>
<evidence type="ECO:0000313" key="2">
    <source>
        <dbReference type="EMBL" id="JAS55313.1"/>
    </source>
</evidence>
<feature type="non-terminal residue" evidence="2">
    <location>
        <position position="150"/>
    </location>
</feature>
<feature type="domain" description="Mutator-like transposase" evidence="1">
    <location>
        <begin position="1"/>
        <end position="108"/>
    </location>
</feature>
<gene>
    <name evidence="2" type="ORF">g.49870</name>
</gene>
<reference evidence="2" key="1">
    <citation type="submission" date="2015-11" db="EMBL/GenBank/DDBJ databases">
        <title>De novo transcriptome assembly of four potential Pierce s Disease insect vectors from Arizona vineyards.</title>
        <authorList>
            <person name="Tassone E.E."/>
        </authorList>
    </citation>
    <scope>NUCLEOTIDE SEQUENCE</scope>
</reference>
<evidence type="ECO:0000259" key="1">
    <source>
        <dbReference type="Pfam" id="PF20700"/>
    </source>
</evidence>
<feature type="non-terminal residue" evidence="2">
    <location>
        <position position="1"/>
    </location>
</feature>
<organism evidence="2">
    <name type="scientific">Cuerna arida</name>
    <dbReference type="NCBI Taxonomy" id="1464854"/>
    <lineage>
        <taxon>Eukaryota</taxon>
        <taxon>Metazoa</taxon>
        <taxon>Ecdysozoa</taxon>
        <taxon>Arthropoda</taxon>
        <taxon>Hexapoda</taxon>
        <taxon>Insecta</taxon>
        <taxon>Pterygota</taxon>
        <taxon>Neoptera</taxon>
        <taxon>Paraneoptera</taxon>
        <taxon>Hemiptera</taxon>
        <taxon>Auchenorrhyncha</taxon>
        <taxon>Membracoidea</taxon>
        <taxon>Cicadellidae</taxon>
        <taxon>Cicadellinae</taxon>
        <taxon>Proconiini</taxon>
        <taxon>Cuerna</taxon>
    </lineage>
</organism>
<proteinExistence type="predicted"/>
<protein>
    <recommendedName>
        <fullName evidence="1">Mutator-like transposase domain-containing protein</fullName>
    </recommendedName>
</protein>
<dbReference type="AlphaFoldDB" id="A0A1B6FZ23"/>
<accession>A0A1B6FZ23</accession>